<evidence type="ECO:0000256" key="1">
    <source>
        <dbReference type="SAM" id="Phobius"/>
    </source>
</evidence>
<keyword evidence="1" id="KW-0812">Transmembrane</keyword>
<evidence type="ECO:0000313" key="4">
    <source>
        <dbReference type="Proteomes" id="UP000003861"/>
    </source>
</evidence>
<name>F7PK92_9EURY</name>
<feature type="transmembrane region" description="Helical" evidence="1">
    <location>
        <begin position="39"/>
        <end position="64"/>
    </location>
</feature>
<dbReference type="HOGENOM" id="CLU_2802133_0_0_2"/>
<dbReference type="Proteomes" id="UP000003861">
    <property type="component" value="Unassembled WGS sequence"/>
</dbReference>
<evidence type="ECO:0000313" key="2">
    <source>
        <dbReference type="EMBL" id="CCQ33421.1"/>
    </source>
</evidence>
<dbReference type="EMBL" id="HF571520">
    <property type="protein sequence ID" value="CCQ33421.1"/>
    <property type="molecule type" value="Genomic_DNA"/>
</dbReference>
<keyword evidence="1" id="KW-0472">Membrane</keyword>
<organism evidence="3 4">
    <name type="scientific">Halorhabdus tiamatea SARL4B</name>
    <dbReference type="NCBI Taxonomy" id="1033806"/>
    <lineage>
        <taxon>Archaea</taxon>
        <taxon>Methanobacteriati</taxon>
        <taxon>Methanobacteriota</taxon>
        <taxon>Stenosarchaea group</taxon>
        <taxon>Halobacteria</taxon>
        <taxon>Halobacteriales</taxon>
        <taxon>Haloarculaceae</taxon>
        <taxon>Halorhabdus</taxon>
    </lineage>
</organism>
<reference evidence="2 5" key="3">
    <citation type="journal article" date="2014" name="Environ. Microbiol.">
        <title>Halorhabdus tiamatea: proteogenomics and glycosidase activity measurements identify the first cultivated euryarchaeon from a deep-sea anoxic brine lake as potential polysaccharide degrader.</title>
        <authorList>
            <person name="Werner J."/>
            <person name="Ferrer M."/>
            <person name="Michel G."/>
            <person name="Mann A.J."/>
            <person name="Huang S."/>
            <person name="Juarez S."/>
            <person name="Ciordia S."/>
            <person name="Albar J.P."/>
            <person name="Alcaide M."/>
            <person name="La Cono V."/>
            <person name="Yakimov M.M."/>
            <person name="Antunes A."/>
            <person name="Taborda M."/>
            <person name="Da Costa M.S."/>
            <person name="Amann R.I."/>
            <person name="Gloeckner F.O."/>
            <person name="Golyshina O.V."/>
            <person name="Golyshin P.N."/>
            <person name="Teeling H."/>
        </authorList>
    </citation>
    <scope>NUCLEOTIDE SEQUENCE [LARGE SCALE GENOMIC DNA]</scope>
    <source>
        <strain evidence="5">SARL4B</strain>
        <strain evidence="2">Type strain: SARL4B</strain>
    </source>
</reference>
<keyword evidence="5" id="KW-1185">Reference proteome</keyword>
<dbReference type="Proteomes" id="UP000015381">
    <property type="component" value="Chromosome I"/>
</dbReference>
<evidence type="ECO:0000313" key="5">
    <source>
        <dbReference type="Proteomes" id="UP000015381"/>
    </source>
</evidence>
<dbReference type="GeneID" id="23800153"/>
<sequence length="67" mass="6995">MITLSIVSFLERLLGSIGEMPFRFADVVTHDPISAVLVGIGALVMTLTLGTGAYLTLGAVVDFVTPS</sequence>
<gene>
    <name evidence="3" type="ORF">HLRTI_000380</name>
    <name evidence="2" type="ORF">HTIA_1287</name>
</gene>
<dbReference type="KEGG" id="hti:HTIA_1287"/>
<dbReference type="EMBL" id="AFNT02000002">
    <property type="protein sequence ID" value="ERJ07627.1"/>
    <property type="molecule type" value="Genomic_DNA"/>
</dbReference>
<keyword evidence="1" id="KW-1133">Transmembrane helix</keyword>
<dbReference type="InterPro" id="IPR058337">
    <property type="entry name" value="DUF8024"/>
</dbReference>
<dbReference type="Pfam" id="PF26067">
    <property type="entry name" value="DUF8024"/>
    <property type="match status" value="1"/>
</dbReference>
<dbReference type="eggNOG" id="arCOG11090">
    <property type="taxonomic scope" value="Archaea"/>
</dbReference>
<dbReference type="AlphaFoldDB" id="F7PK92"/>
<reference evidence="3 4" key="2">
    <citation type="journal article" date="2013" name="PLoS ONE">
        <title>INDIGO - INtegrated Data Warehouse of MIcrobial GenOmes with Examples from the Red Sea Extremophiles.</title>
        <authorList>
            <person name="Alam I."/>
            <person name="Antunes A."/>
            <person name="Kamau A.A."/>
            <person name="Ba Alawi W."/>
            <person name="Kalkatawi M."/>
            <person name="Stingl U."/>
            <person name="Bajic V.B."/>
        </authorList>
    </citation>
    <scope>NUCLEOTIDE SEQUENCE [LARGE SCALE GENOMIC DNA]</scope>
    <source>
        <strain evidence="3 4">SARL4B</strain>
    </source>
</reference>
<dbReference type="RefSeq" id="WP_008526295.1">
    <property type="nucleotide sequence ID" value="NC_021921.1"/>
</dbReference>
<evidence type="ECO:0000313" key="3">
    <source>
        <dbReference type="EMBL" id="ERJ07627.1"/>
    </source>
</evidence>
<protein>
    <submittedName>
        <fullName evidence="3">Uncharacterized protein</fullName>
    </submittedName>
</protein>
<dbReference type="OrthoDB" id="219167at2157"/>
<reference evidence="3 4" key="1">
    <citation type="journal article" date="2011" name="J. Bacteriol.">
        <title>Genome sequence of Halorhabdus tiamatea, the first archaeon isolated from a deep-sea anoxic brine lake.</title>
        <authorList>
            <person name="Antunes A."/>
            <person name="Alam I."/>
            <person name="Bajic V.B."/>
            <person name="Stingl U."/>
        </authorList>
    </citation>
    <scope>NUCLEOTIDE SEQUENCE [LARGE SCALE GENOMIC DNA]</scope>
    <source>
        <strain evidence="3 4">SARL4B</strain>
    </source>
</reference>
<accession>F7PK92</accession>
<proteinExistence type="predicted"/>